<sequence length="778" mass="85014">MTYLTRCVFAWALALCLVVSPVWAQGLGPDYTEWDQLAQRVEADLERGDASNARLESWRSDVVVWRDRFLAAQGDNDVRLGTLQSQLKTLGPAPVKGLEEAAEISSRRADLLEKIARLSTPGKQAVEAFTHADGIVSEIDQTIRNRQADALLKLGPSPMNPAYWPLAIADLSKSLALSFEELAKKWAAPSIRENARAQLPAIIMLLFIGFMLISRGRKFALRLANAVQTSSRRGRRVLRFLVSLGQVFLPLAGVYAATQAFVLSGLAGPRWTLFLEHIPIWFGILLGIHWLSQQAFHNNDEVAVLQLAPDERGKAQWFCDVLAVLYVAHSALVVLTQFDNYSVESLSVAEFPLLVLSGYYLFRLGRVRNDAAMAGTAAARELDAGVFRLRLARLLGRAAMFIGVIGPVMAAIGYTKVGYAAIYPTIASLSVVGLVFVFQAFFAAVYATLRNQDEDTEEGLLPVLAGVALTLLALPALALIWGARMADLTELWSRFREGFLLGDTRISPTDFILVVIIFVLGYMLTRLLQGALRSSVLPRTKIDQGGRNAIVSGVGYVGIFLAAVISVTIGGLDLSSLAIVAGALSVGIGFGLQNIVSNFVSGIILLIERPISEGDWIEVNGTHGTVRDISVRSTRIETFDRYDMIVPNADIVSGVVSNYTRGNVLGRVIVPVGVAYGTDTRKVEKILMNIARDHDMVLMNPAPSVVFKAFGADSMDFEIRAILRDINQGLSVRTEINHQIVERFAAEGIEIPFAQRDIWIRNPEVLPGATPPKDESTT</sequence>
<keyword evidence="4 7" id="KW-0812">Transmembrane</keyword>
<feature type="transmembrane region" description="Helical" evidence="7">
    <location>
        <begin position="317"/>
        <end position="335"/>
    </location>
</feature>
<dbReference type="InterPro" id="IPR010920">
    <property type="entry name" value="LSM_dom_sf"/>
</dbReference>
<feature type="transmembrane region" description="Helical" evidence="7">
    <location>
        <begin position="549"/>
        <end position="572"/>
    </location>
</feature>
<keyword evidence="6 7" id="KW-0472">Membrane</keyword>
<comment type="subcellular location">
    <subcellularLocation>
        <location evidence="1">Cell membrane</location>
        <topology evidence="1">Multi-pass membrane protein</topology>
    </subcellularLocation>
</comment>
<evidence type="ECO:0000256" key="8">
    <source>
        <dbReference type="SAM" id="SignalP"/>
    </source>
</evidence>
<dbReference type="PANTHER" id="PTHR30347:SF1">
    <property type="entry name" value="MECHANOSENSITIVE CHANNEL MSCK"/>
    <property type="match status" value="1"/>
</dbReference>
<dbReference type="SUPFAM" id="SSF82861">
    <property type="entry name" value="Mechanosensitive channel protein MscS (YggB), transmembrane region"/>
    <property type="match status" value="1"/>
</dbReference>
<evidence type="ECO:0000256" key="4">
    <source>
        <dbReference type="ARBA" id="ARBA00022692"/>
    </source>
</evidence>
<evidence type="ECO:0000259" key="10">
    <source>
        <dbReference type="Pfam" id="PF12607"/>
    </source>
</evidence>
<keyword evidence="8" id="KW-0732">Signal</keyword>
<evidence type="ECO:0000313" key="12">
    <source>
        <dbReference type="EMBL" id="SMX34207.1"/>
    </source>
</evidence>
<evidence type="ECO:0000256" key="3">
    <source>
        <dbReference type="ARBA" id="ARBA00022475"/>
    </source>
</evidence>
<reference evidence="12 13" key="1">
    <citation type="submission" date="2017-05" db="EMBL/GenBank/DDBJ databases">
        <authorList>
            <person name="Song R."/>
            <person name="Chenine A.L."/>
            <person name="Ruprecht R.M."/>
        </authorList>
    </citation>
    <scope>NUCLEOTIDE SEQUENCE [LARGE SCALE GENOMIC DNA]</scope>
    <source>
        <strain evidence="12 13">CECT 8663</strain>
    </source>
</reference>
<comment type="similarity">
    <text evidence="2">Belongs to the MscS (TC 1.A.23) family.</text>
</comment>
<evidence type="ECO:0000313" key="13">
    <source>
        <dbReference type="Proteomes" id="UP000220836"/>
    </source>
</evidence>
<feature type="transmembrane region" description="Helical" evidence="7">
    <location>
        <begin position="278"/>
        <end position="296"/>
    </location>
</feature>
<dbReference type="InterPro" id="IPR022249">
    <property type="entry name" value="DUF3772"/>
</dbReference>
<feature type="signal peptide" evidence="8">
    <location>
        <begin position="1"/>
        <end position="24"/>
    </location>
</feature>
<dbReference type="Pfam" id="PF21082">
    <property type="entry name" value="MS_channel_3rd"/>
    <property type="match status" value="1"/>
</dbReference>
<feature type="transmembrane region" description="Helical" evidence="7">
    <location>
        <begin position="511"/>
        <end position="528"/>
    </location>
</feature>
<feature type="transmembrane region" description="Helical" evidence="7">
    <location>
        <begin position="394"/>
        <end position="415"/>
    </location>
</feature>
<evidence type="ECO:0000256" key="6">
    <source>
        <dbReference type="ARBA" id="ARBA00023136"/>
    </source>
</evidence>
<dbReference type="Proteomes" id="UP000220836">
    <property type="component" value="Unassembled WGS sequence"/>
</dbReference>
<dbReference type="InterPro" id="IPR023408">
    <property type="entry name" value="MscS_beta-dom_sf"/>
</dbReference>
<keyword evidence="5 7" id="KW-1133">Transmembrane helix</keyword>
<feature type="chain" id="PRO_5012963728" evidence="8">
    <location>
        <begin position="25"/>
        <end position="778"/>
    </location>
</feature>
<feature type="transmembrane region" description="Helical" evidence="7">
    <location>
        <begin position="237"/>
        <end position="258"/>
    </location>
</feature>
<evidence type="ECO:0000256" key="1">
    <source>
        <dbReference type="ARBA" id="ARBA00004651"/>
    </source>
</evidence>
<feature type="domain" description="DUF3772" evidence="10">
    <location>
        <begin position="123"/>
        <end position="174"/>
    </location>
</feature>
<keyword evidence="3" id="KW-1003">Cell membrane</keyword>
<dbReference type="SUPFAM" id="SSF82689">
    <property type="entry name" value="Mechanosensitive channel protein MscS (YggB), C-terminal domain"/>
    <property type="match status" value="1"/>
</dbReference>
<keyword evidence="13" id="KW-1185">Reference proteome</keyword>
<dbReference type="Pfam" id="PF00924">
    <property type="entry name" value="MS_channel_2nd"/>
    <property type="match status" value="1"/>
</dbReference>
<dbReference type="InterPro" id="IPR006685">
    <property type="entry name" value="MscS_channel_2nd"/>
</dbReference>
<feature type="transmembrane region" description="Helical" evidence="7">
    <location>
        <begin position="421"/>
        <end position="447"/>
    </location>
</feature>
<dbReference type="InterPro" id="IPR049278">
    <property type="entry name" value="MS_channel_C"/>
</dbReference>
<evidence type="ECO:0000256" key="7">
    <source>
        <dbReference type="SAM" id="Phobius"/>
    </source>
</evidence>
<feature type="transmembrane region" description="Helical" evidence="7">
    <location>
        <begin position="197"/>
        <end position="216"/>
    </location>
</feature>
<evidence type="ECO:0000259" key="11">
    <source>
        <dbReference type="Pfam" id="PF21082"/>
    </source>
</evidence>
<feature type="domain" description="Mechanosensitive ion channel MscS C-terminal" evidence="11">
    <location>
        <begin position="669"/>
        <end position="751"/>
    </location>
</feature>
<gene>
    <name evidence="12" type="ORF">PEV8663_00424</name>
</gene>
<organism evidence="12 13">
    <name type="scientific">Pelagimonas varians</name>
    <dbReference type="NCBI Taxonomy" id="696760"/>
    <lineage>
        <taxon>Bacteria</taxon>
        <taxon>Pseudomonadati</taxon>
        <taxon>Pseudomonadota</taxon>
        <taxon>Alphaproteobacteria</taxon>
        <taxon>Rhodobacterales</taxon>
        <taxon>Roseobacteraceae</taxon>
        <taxon>Pelagimonas</taxon>
    </lineage>
</organism>
<dbReference type="AlphaFoldDB" id="A0A238JVJ4"/>
<dbReference type="SUPFAM" id="SSF50182">
    <property type="entry name" value="Sm-like ribonucleoproteins"/>
    <property type="match status" value="1"/>
</dbReference>
<dbReference type="EMBL" id="FXYH01000001">
    <property type="protein sequence ID" value="SMX34207.1"/>
    <property type="molecule type" value="Genomic_DNA"/>
</dbReference>
<dbReference type="InterPro" id="IPR052702">
    <property type="entry name" value="MscS-like_channel"/>
</dbReference>
<protein>
    <submittedName>
        <fullName evidence="12">Putative MscS family protein.1</fullName>
    </submittedName>
</protein>
<name>A0A238JVJ4_9RHOB</name>
<evidence type="ECO:0000259" key="9">
    <source>
        <dbReference type="Pfam" id="PF00924"/>
    </source>
</evidence>
<feature type="transmembrane region" description="Helical" evidence="7">
    <location>
        <begin position="578"/>
        <end position="607"/>
    </location>
</feature>
<dbReference type="Gene3D" id="3.30.70.100">
    <property type="match status" value="1"/>
</dbReference>
<dbReference type="Gene3D" id="1.10.287.1260">
    <property type="match status" value="1"/>
</dbReference>
<dbReference type="GO" id="GO:0008381">
    <property type="term" value="F:mechanosensitive monoatomic ion channel activity"/>
    <property type="evidence" value="ECO:0007669"/>
    <property type="project" value="UniProtKB-ARBA"/>
</dbReference>
<dbReference type="InterPro" id="IPR011014">
    <property type="entry name" value="MscS_channel_TM-2"/>
</dbReference>
<dbReference type="InterPro" id="IPR011066">
    <property type="entry name" value="MscS_channel_C_sf"/>
</dbReference>
<evidence type="ECO:0000256" key="5">
    <source>
        <dbReference type="ARBA" id="ARBA00022989"/>
    </source>
</evidence>
<feature type="transmembrane region" description="Helical" evidence="7">
    <location>
        <begin position="459"/>
        <end position="483"/>
    </location>
</feature>
<evidence type="ECO:0000256" key="2">
    <source>
        <dbReference type="ARBA" id="ARBA00008017"/>
    </source>
</evidence>
<accession>A0A238JVJ4</accession>
<dbReference type="GO" id="GO:0005886">
    <property type="term" value="C:plasma membrane"/>
    <property type="evidence" value="ECO:0007669"/>
    <property type="project" value="UniProtKB-SubCell"/>
</dbReference>
<dbReference type="Pfam" id="PF12607">
    <property type="entry name" value="DUF3772"/>
    <property type="match status" value="1"/>
</dbReference>
<feature type="domain" description="Mechanosensitive ion channel MscS" evidence="9">
    <location>
        <begin position="594"/>
        <end position="661"/>
    </location>
</feature>
<dbReference type="RefSeq" id="WP_170125756.1">
    <property type="nucleotide sequence ID" value="NZ_FXYH01000001.1"/>
</dbReference>
<proteinExistence type="inferred from homology"/>
<dbReference type="Gene3D" id="2.30.30.60">
    <property type="match status" value="1"/>
</dbReference>
<feature type="transmembrane region" description="Helical" evidence="7">
    <location>
        <begin position="341"/>
        <end position="362"/>
    </location>
</feature>
<dbReference type="PANTHER" id="PTHR30347">
    <property type="entry name" value="POTASSIUM CHANNEL RELATED"/>
    <property type="match status" value="1"/>
</dbReference>